<dbReference type="GO" id="GO:0019005">
    <property type="term" value="C:SCF ubiquitin ligase complex"/>
    <property type="evidence" value="ECO:0007669"/>
    <property type="project" value="TreeGrafter"/>
</dbReference>
<dbReference type="Proteomes" id="UP000253551">
    <property type="component" value="Unassembled WGS sequence"/>
</dbReference>
<dbReference type="SMART" id="SM00367">
    <property type="entry name" value="LRR_CC"/>
    <property type="match status" value="2"/>
</dbReference>
<dbReference type="Gene3D" id="3.80.10.10">
    <property type="entry name" value="Ribonuclease Inhibitor"/>
    <property type="match status" value="1"/>
</dbReference>
<evidence type="ECO:0000313" key="1">
    <source>
        <dbReference type="EMBL" id="RCH79904.1"/>
    </source>
</evidence>
<keyword evidence="2" id="KW-1185">Reference proteome</keyword>
<dbReference type="InterPro" id="IPR032675">
    <property type="entry name" value="LRR_dom_sf"/>
</dbReference>
<dbReference type="InterPro" id="IPR006553">
    <property type="entry name" value="Leu-rich_rpt_Cys-con_subtyp"/>
</dbReference>
<comment type="caution">
    <text evidence="1">The sequence shown here is derived from an EMBL/GenBank/DDBJ whole genome shotgun (WGS) entry which is preliminary data.</text>
</comment>
<dbReference type="OrthoDB" id="10257471at2759"/>
<reference evidence="1 2" key="1">
    <citation type="journal article" date="2018" name="G3 (Bethesda)">
        <title>Phylogenetic and Phylogenomic Definition of Rhizopus Species.</title>
        <authorList>
            <person name="Gryganskyi A.P."/>
            <person name="Golan J."/>
            <person name="Dolatabadi S."/>
            <person name="Mondo S."/>
            <person name="Robb S."/>
            <person name="Idnurm A."/>
            <person name="Muszewska A."/>
            <person name="Steczkiewicz K."/>
            <person name="Masonjones S."/>
            <person name="Liao H.L."/>
            <person name="Gajdeczka M.T."/>
            <person name="Anike F."/>
            <person name="Vuek A."/>
            <person name="Anishchenko I.M."/>
            <person name="Voigt K."/>
            <person name="de Hoog G.S."/>
            <person name="Smith M.E."/>
            <person name="Heitman J."/>
            <person name="Vilgalys R."/>
            <person name="Stajich J.E."/>
        </authorList>
    </citation>
    <scope>NUCLEOTIDE SEQUENCE [LARGE SCALE GENOMIC DNA]</scope>
    <source>
        <strain evidence="1 2">LSU 92-RS-03</strain>
    </source>
</reference>
<evidence type="ECO:0008006" key="3">
    <source>
        <dbReference type="Google" id="ProtNLM"/>
    </source>
</evidence>
<dbReference type="STRING" id="4846.A0A367IQD2"/>
<dbReference type="PANTHER" id="PTHR13318">
    <property type="entry name" value="PARTNER OF PAIRED, ISOFORM B-RELATED"/>
    <property type="match status" value="1"/>
</dbReference>
<evidence type="ECO:0000313" key="2">
    <source>
        <dbReference type="Proteomes" id="UP000253551"/>
    </source>
</evidence>
<sequence>AIVPFIKNHSNLRGLLLLECAISDDTLQVIAEYLPELRHLDISFCTRVTLQAIRSLIHHCPYLEALGLKHCGLSRSDFPELTLKELSTLNCEDLDRIRKHKEDTIQDSYAYIHHYLSTEQVH</sequence>
<dbReference type="AlphaFoldDB" id="A0A367IQD2"/>
<accession>A0A367IQD2</accession>
<protein>
    <recommendedName>
        <fullName evidence="3">SCF ubiquitin ligase complex subunit</fullName>
    </recommendedName>
</protein>
<dbReference type="EMBL" id="PJQM01006300">
    <property type="protein sequence ID" value="RCH79904.1"/>
    <property type="molecule type" value="Genomic_DNA"/>
</dbReference>
<dbReference type="SUPFAM" id="SSF52047">
    <property type="entry name" value="RNI-like"/>
    <property type="match status" value="1"/>
</dbReference>
<dbReference type="GO" id="GO:0031146">
    <property type="term" value="P:SCF-dependent proteasomal ubiquitin-dependent protein catabolic process"/>
    <property type="evidence" value="ECO:0007669"/>
    <property type="project" value="TreeGrafter"/>
</dbReference>
<name>A0A367IQD2_RHIST</name>
<proteinExistence type="predicted"/>
<organism evidence="1 2">
    <name type="scientific">Rhizopus stolonifer</name>
    <name type="common">Rhizopus nigricans</name>
    <dbReference type="NCBI Taxonomy" id="4846"/>
    <lineage>
        <taxon>Eukaryota</taxon>
        <taxon>Fungi</taxon>
        <taxon>Fungi incertae sedis</taxon>
        <taxon>Mucoromycota</taxon>
        <taxon>Mucoromycotina</taxon>
        <taxon>Mucoromycetes</taxon>
        <taxon>Mucorales</taxon>
        <taxon>Mucorineae</taxon>
        <taxon>Rhizopodaceae</taxon>
        <taxon>Rhizopus</taxon>
    </lineage>
</organism>
<feature type="non-terminal residue" evidence="1">
    <location>
        <position position="1"/>
    </location>
</feature>
<gene>
    <name evidence="1" type="ORF">CU098_008148</name>
</gene>
<dbReference type="PANTHER" id="PTHR13318:SF95">
    <property type="entry name" value="F-BOX PROTEIN YLR352W"/>
    <property type="match status" value="1"/>
</dbReference>